<sequence>MHIGRLGAALGVALLAGVALTAPADAAPGRTLVVAPDGHGTACAQHRPCTLESASRLLAREHGYASPSSCAAAPTA</sequence>
<evidence type="ECO:0000313" key="3">
    <source>
        <dbReference type="Proteomes" id="UP001239397"/>
    </source>
</evidence>
<feature type="signal peptide" evidence="1">
    <location>
        <begin position="1"/>
        <end position="26"/>
    </location>
</feature>
<dbReference type="KEGG" id="amog:QRX60_34805"/>
<dbReference type="AlphaFoldDB" id="A0A9Y2JKM1"/>
<keyword evidence="1" id="KW-0732">Signal</keyword>
<evidence type="ECO:0000256" key="1">
    <source>
        <dbReference type="SAM" id="SignalP"/>
    </source>
</evidence>
<accession>A0A9Y2JKM1</accession>
<organism evidence="2 3">
    <name type="scientific">Amycolatopsis mongoliensis</name>
    <dbReference type="NCBI Taxonomy" id="715475"/>
    <lineage>
        <taxon>Bacteria</taxon>
        <taxon>Bacillati</taxon>
        <taxon>Actinomycetota</taxon>
        <taxon>Actinomycetes</taxon>
        <taxon>Pseudonocardiales</taxon>
        <taxon>Pseudonocardiaceae</taxon>
        <taxon>Amycolatopsis</taxon>
    </lineage>
</organism>
<protein>
    <recommendedName>
        <fullName evidence="4">Secreted protein</fullName>
    </recommendedName>
</protein>
<reference evidence="2 3" key="1">
    <citation type="submission" date="2023-06" db="EMBL/GenBank/DDBJ databases">
        <authorList>
            <person name="Oyuntsetseg B."/>
            <person name="Kim S.B."/>
        </authorList>
    </citation>
    <scope>NUCLEOTIDE SEQUENCE [LARGE SCALE GENOMIC DNA]</scope>
    <source>
        <strain evidence="2 3">4-36</strain>
    </source>
</reference>
<evidence type="ECO:0008006" key="4">
    <source>
        <dbReference type="Google" id="ProtNLM"/>
    </source>
</evidence>
<gene>
    <name evidence="2" type="ORF">QRX60_34805</name>
</gene>
<dbReference type="RefSeq" id="WP_285995678.1">
    <property type="nucleotide sequence ID" value="NZ_CP127295.1"/>
</dbReference>
<dbReference type="Proteomes" id="UP001239397">
    <property type="component" value="Chromosome"/>
</dbReference>
<name>A0A9Y2JKM1_9PSEU</name>
<feature type="chain" id="PRO_5040771558" description="Secreted protein" evidence="1">
    <location>
        <begin position="27"/>
        <end position="76"/>
    </location>
</feature>
<dbReference type="EMBL" id="CP127295">
    <property type="protein sequence ID" value="WIX99195.1"/>
    <property type="molecule type" value="Genomic_DNA"/>
</dbReference>
<keyword evidence="3" id="KW-1185">Reference proteome</keyword>
<evidence type="ECO:0000313" key="2">
    <source>
        <dbReference type="EMBL" id="WIX99195.1"/>
    </source>
</evidence>
<proteinExistence type="predicted"/>